<dbReference type="InterPro" id="IPR019665">
    <property type="entry name" value="OxRdtase/DH_put_Rossmann_dom"/>
</dbReference>
<protein>
    <recommendedName>
        <fullName evidence="5">DUF2520 domain-containing protein</fullName>
    </recommendedName>
</protein>
<organism evidence="3 4">
    <name type="scientific">Chromobacterium violaceum</name>
    <dbReference type="NCBI Taxonomy" id="536"/>
    <lineage>
        <taxon>Bacteria</taxon>
        <taxon>Pseudomonadati</taxon>
        <taxon>Pseudomonadota</taxon>
        <taxon>Betaproteobacteria</taxon>
        <taxon>Neisseriales</taxon>
        <taxon>Chromobacteriaceae</taxon>
        <taxon>Chromobacterium</taxon>
    </lineage>
</organism>
<feature type="domain" description="Putative oxidoreductase/dehydrogenase Rossmann-like" evidence="1">
    <location>
        <begin position="59"/>
        <end position="119"/>
    </location>
</feature>
<dbReference type="InterPro" id="IPR018931">
    <property type="entry name" value="DUF2520"/>
</dbReference>
<evidence type="ECO:0000313" key="3">
    <source>
        <dbReference type="EMBL" id="OVE45962.1"/>
    </source>
</evidence>
<proteinExistence type="predicted"/>
<dbReference type="Pfam" id="PF10727">
    <property type="entry name" value="Rossmann-like"/>
    <property type="match status" value="1"/>
</dbReference>
<dbReference type="SUPFAM" id="SSF51735">
    <property type="entry name" value="NAD(P)-binding Rossmann-fold domains"/>
    <property type="match status" value="1"/>
</dbReference>
<feature type="domain" description="DUF2520" evidence="2">
    <location>
        <begin position="137"/>
        <end position="262"/>
    </location>
</feature>
<dbReference type="InterPro" id="IPR008927">
    <property type="entry name" value="6-PGluconate_DH-like_C_sf"/>
</dbReference>
<dbReference type="Gene3D" id="1.10.1040.20">
    <property type="entry name" value="ProC-like, C-terminal domain"/>
    <property type="match status" value="1"/>
</dbReference>
<keyword evidence="4" id="KW-1185">Reference proteome</keyword>
<dbReference type="InterPro" id="IPR036291">
    <property type="entry name" value="NAD(P)-bd_dom_sf"/>
</dbReference>
<dbReference type="AlphaFoldDB" id="A0A202B3K8"/>
<dbReference type="Gene3D" id="3.40.50.720">
    <property type="entry name" value="NAD(P)-binding Rossmann-like Domain"/>
    <property type="match status" value="1"/>
</dbReference>
<dbReference type="PANTHER" id="PTHR40459:SF1">
    <property type="entry name" value="CONSERVED HYPOTHETICAL ALANINE AND LEUCINE RICH PROTEIN"/>
    <property type="match status" value="1"/>
</dbReference>
<dbReference type="SUPFAM" id="SSF48179">
    <property type="entry name" value="6-phosphogluconate dehydrogenase C-terminal domain-like"/>
    <property type="match status" value="1"/>
</dbReference>
<reference evidence="3 4" key="1">
    <citation type="submission" date="2017-05" db="EMBL/GenBank/DDBJ databases">
        <title>Chromobacterium violaceum GHPS1 isolated from Hydrocarbon polluted soil in French Guiana display an awesome secondary metabolite arsenal and a battery of drug and heavy-metal-resistance and detoxification of xenobiotics proteins.</title>
        <authorList>
            <person name="Belbahri L."/>
        </authorList>
    </citation>
    <scope>NUCLEOTIDE SEQUENCE [LARGE SCALE GENOMIC DNA]</scope>
    <source>
        <strain evidence="3 4">GHPS1</strain>
    </source>
</reference>
<evidence type="ECO:0008006" key="5">
    <source>
        <dbReference type="Google" id="ProtNLM"/>
    </source>
</evidence>
<gene>
    <name evidence="3" type="ORF">CBW21_20695</name>
</gene>
<dbReference type="Pfam" id="PF10728">
    <property type="entry name" value="DUF2520"/>
    <property type="match status" value="1"/>
</dbReference>
<evidence type="ECO:0000313" key="4">
    <source>
        <dbReference type="Proteomes" id="UP000196342"/>
    </source>
</evidence>
<evidence type="ECO:0000259" key="1">
    <source>
        <dbReference type="Pfam" id="PF10727"/>
    </source>
</evidence>
<dbReference type="RefSeq" id="WP_087698722.1">
    <property type="nucleotide sequence ID" value="NZ_NHOO01000024.1"/>
</dbReference>
<evidence type="ECO:0000259" key="2">
    <source>
        <dbReference type="Pfam" id="PF10728"/>
    </source>
</evidence>
<dbReference type="EMBL" id="NHOO01000024">
    <property type="protein sequence ID" value="OVE45962.1"/>
    <property type="molecule type" value="Genomic_DNA"/>
</dbReference>
<dbReference type="Proteomes" id="UP000196342">
    <property type="component" value="Unassembled WGS sequence"/>
</dbReference>
<dbReference type="PANTHER" id="PTHR40459">
    <property type="entry name" value="CONSERVED HYPOTHETICAL ALANINE AND LEUCINE RICH PROTEIN"/>
    <property type="match status" value="1"/>
</dbReference>
<sequence>MQTLTVVGLGRLGRSLGRLAADSGAYRLLDLMGRRAQPLAEGRDFVGAGRPVSEMRQLAPADLYLLAVPDAAIASCARGLAAAGVAPAGSVVFHASGVGDASLLRPLAEQGVLTASLHPAFSFADPKRAVEGFAGTLCALEGDEQACLRLEAFARALGGRPFRLAPGGKAAYHAGLSVASNFLVALTAMAGQLTARAGVPPELARQLLGGLMRQTLDNALELGPYDALTGPILRGDIGTVERHLEVLADTGLISAYRTLGRQVVELAGERLQEPARQQLLALLC</sequence>
<comment type="caution">
    <text evidence="3">The sequence shown here is derived from an EMBL/GenBank/DDBJ whole genome shotgun (WGS) entry which is preliminary data.</text>
</comment>
<dbReference type="InterPro" id="IPR037108">
    <property type="entry name" value="TM1727-like_C_sf"/>
</dbReference>
<accession>A0A202B3K8</accession>
<name>A0A202B3K8_CHRVL</name>